<evidence type="ECO:0000313" key="5">
    <source>
        <dbReference type="Proteomes" id="UP000001593"/>
    </source>
</evidence>
<reference evidence="4 5" key="1">
    <citation type="journal article" date="2007" name="Science">
        <title>Sea anemone genome reveals ancestral eumetazoan gene repertoire and genomic organization.</title>
        <authorList>
            <person name="Putnam N.H."/>
            <person name="Srivastava M."/>
            <person name="Hellsten U."/>
            <person name="Dirks B."/>
            <person name="Chapman J."/>
            <person name="Salamov A."/>
            <person name="Terry A."/>
            <person name="Shapiro H."/>
            <person name="Lindquist E."/>
            <person name="Kapitonov V.V."/>
            <person name="Jurka J."/>
            <person name="Genikhovich G."/>
            <person name="Grigoriev I.V."/>
            <person name="Lucas S.M."/>
            <person name="Steele R.E."/>
            <person name="Finnerty J.R."/>
            <person name="Technau U."/>
            <person name="Martindale M.Q."/>
            <person name="Rokhsar D.S."/>
        </authorList>
    </citation>
    <scope>NUCLEOTIDE SEQUENCE [LARGE SCALE GENOMIC DNA]</scope>
    <source>
        <strain evidence="5">CH2 X CH6</strain>
    </source>
</reference>
<feature type="domain" description="UMOD/GP2/OIT3-like D8C" evidence="3">
    <location>
        <begin position="1"/>
        <end position="62"/>
    </location>
</feature>
<keyword evidence="2" id="KW-1015">Disulfide bond</keyword>
<dbReference type="InParanoid" id="A7SMM1"/>
<proteinExistence type="predicted"/>
<evidence type="ECO:0000313" key="4">
    <source>
        <dbReference type="EMBL" id="EDO35041.1"/>
    </source>
</evidence>
<dbReference type="Proteomes" id="UP000001593">
    <property type="component" value="Unassembled WGS sequence"/>
</dbReference>
<dbReference type="KEGG" id="nve:5506442"/>
<name>A7SMM1_NEMVE</name>
<accession>A7SMM1</accession>
<dbReference type="Pfam" id="PF23283">
    <property type="entry name" value="D8C_UMOD"/>
    <property type="match status" value="1"/>
</dbReference>
<gene>
    <name evidence="4" type="ORF">NEMVEDRAFT_v1g29902</name>
</gene>
<dbReference type="EMBL" id="DS469710">
    <property type="protein sequence ID" value="EDO35041.1"/>
    <property type="molecule type" value="Genomic_DNA"/>
</dbReference>
<feature type="non-terminal residue" evidence="4">
    <location>
        <position position="1"/>
    </location>
</feature>
<dbReference type="PhylomeDB" id="A7SMM1"/>
<organism evidence="4 5">
    <name type="scientific">Nematostella vectensis</name>
    <name type="common">Starlet sea anemone</name>
    <dbReference type="NCBI Taxonomy" id="45351"/>
    <lineage>
        <taxon>Eukaryota</taxon>
        <taxon>Metazoa</taxon>
        <taxon>Cnidaria</taxon>
        <taxon>Anthozoa</taxon>
        <taxon>Hexacorallia</taxon>
        <taxon>Actiniaria</taxon>
        <taxon>Edwardsiidae</taxon>
        <taxon>Nematostella</taxon>
    </lineage>
</organism>
<sequence length="63" mass="7212">LPESCVPTHRCGAQATGWITQPHPSARDGVAQRTVCFHLDGECCRYKTQIYVRRCHGFYVYKL</sequence>
<keyword evidence="1" id="KW-0732">Signal</keyword>
<dbReference type="HOGENOM" id="CLU_2678127_0_0_1"/>
<dbReference type="InterPro" id="IPR057774">
    <property type="entry name" value="D8C_UMOD/GP2/OIT3-like"/>
</dbReference>
<dbReference type="AlphaFoldDB" id="A7SMM1"/>
<evidence type="ECO:0000256" key="1">
    <source>
        <dbReference type="ARBA" id="ARBA00022729"/>
    </source>
</evidence>
<keyword evidence="5" id="KW-1185">Reference proteome</keyword>
<evidence type="ECO:0000259" key="3">
    <source>
        <dbReference type="Pfam" id="PF23283"/>
    </source>
</evidence>
<protein>
    <recommendedName>
        <fullName evidence="3">UMOD/GP2/OIT3-like D8C domain-containing protein</fullName>
    </recommendedName>
</protein>
<evidence type="ECO:0000256" key="2">
    <source>
        <dbReference type="ARBA" id="ARBA00023157"/>
    </source>
</evidence>
<feature type="non-terminal residue" evidence="4">
    <location>
        <position position="63"/>
    </location>
</feature>